<name>A0AC60QGP4_IXOPE</name>
<comment type="caution">
    <text evidence="1">The sequence shown here is derived from an EMBL/GenBank/DDBJ whole genome shotgun (WGS) entry which is preliminary data.</text>
</comment>
<proteinExistence type="predicted"/>
<protein>
    <submittedName>
        <fullName evidence="1">Uncharacterized protein</fullName>
    </submittedName>
</protein>
<evidence type="ECO:0000313" key="1">
    <source>
        <dbReference type="EMBL" id="KAG0432134.1"/>
    </source>
</evidence>
<reference evidence="1 2" key="1">
    <citation type="journal article" date="2020" name="Cell">
        <title>Large-Scale Comparative Analyses of Tick Genomes Elucidate Their Genetic Diversity and Vector Capacities.</title>
        <authorList>
            <consortium name="Tick Genome and Microbiome Consortium (TIGMIC)"/>
            <person name="Jia N."/>
            <person name="Wang J."/>
            <person name="Shi W."/>
            <person name="Du L."/>
            <person name="Sun Y."/>
            <person name="Zhan W."/>
            <person name="Jiang J.F."/>
            <person name="Wang Q."/>
            <person name="Zhang B."/>
            <person name="Ji P."/>
            <person name="Bell-Sakyi L."/>
            <person name="Cui X.M."/>
            <person name="Yuan T.T."/>
            <person name="Jiang B.G."/>
            <person name="Yang W.F."/>
            <person name="Lam T.T."/>
            <person name="Chang Q.C."/>
            <person name="Ding S.J."/>
            <person name="Wang X.J."/>
            <person name="Zhu J.G."/>
            <person name="Ruan X.D."/>
            <person name="Zhao L."/>
            <person name="Wei J.T."/>
            <person name="Ye R.Z."/>
            <person name="Que T.C."/>
            <person name="Du C.H."/>
            <person name="Zhou Y.H."/>
            <person name="Cheng J.X."/>
            <person name="Dai P.F."/>
            <person name="Guo W.B."/>
            <person name="Han X.H."/>
            <person name="Huang E.J."/>
            <person name="Li L.F."/>
            <person name="Wei W."/>
            <person name="Gao Y.C."/>
            <person name="Liu J.Z."/>
            <person name="Shao H.Z."/>
            <person name="Wang X."/>
            <person name="Wang C.C."/>
            <person name="Yang T.C."/>
            <person name="Huo Q.B."/>
            <person name="Li W."/>
            <person name="Chen H.Y."/>
            <person name="Chen S.E."/>
            <person name="Zhou L.G."/>
            <person name="Ni X.B."/>
            <person name="Tian J.H."/>
            <person name="Sheng Y."/>
            <person name="Liu T."/>
            <person name="Pan Y.S."/>
            <person name="Xia L.Y."/>
            <person name="Li J."/>
            <person name="Zhao F."/>
            <person name="Cao W.C."/>
        </authorList>
    </citation>
    <scope>NUCLEOTIDE SEQUENCE [LARGE SCALE GENOMIC DNA]</scope>
    <source>
        <strain evidence="1">Iper-2018</strain>
    </source>
</reference>
<organism evidence="1 2">
    <name type="scientific">Ixodes persulcatus</name>
    <name type="common">Taiga tick</name>
    <dbReference type="NCBI Taxonomy" id="34615"/>
    <lineage>
        <taxon>Eukaryota</taxon>
        <taxon>Metazoa</taxon>
        <taxon>Ecdysozoa</taxon>
        <taxon>Arthropoda</taxon>
        <taxon>Chelicerata</taxon>
        <taxon>Arachnida</taxon>
        <taxon>Acari</taxon>
        <taxon>Parasitiformes</taxon>
        <taxon>Ixodida</taxon>
        <taxon>Ixodoidea</taxon>
        <taxon>Ixodidae</taxon>
        <taxon>Ixodinae</taxon>
        <taxon>Ixodes</taxon>
    </lineage>
</organism>
<feature type="non-terminal residue" evidence="1">
    <location>
        <position position="1"/>
    </location>
</feature>
<dbReference type="EMBL" id="JABSTQ010009176">
    <property type="protein sequence ID" value="KAG0432134.1"/>
    <property type="molecule type" value="Genomic_DNA"/>
</dbReference>
<sequence length="234" mass="25722">KSNVDYSVDLGPAAKTFHINIVRKYQERPAGASVAGAGPVLPSEKEDSGDMMLPPPYQMHFFSRGAPQAAEPQRRGQMSGFYKSHNTVKVLHAVAPNEFVMFIPKAYGGRASDRYITANSGLLDYLKYGDEVLAGRGFTIADILPIGVELAVPSFTKGKQLAARDVVVSRRLAKLRIHVERSIRRMKCFRILNHVPSSYLAKQNKIDDILVTVAGLCNLQPALIKEPQGAETDE</sequence>
<dbReference type="Proteomes" id="UP000805193">
    <property type="component" value="Unassembled WGS sequence"/>
</dbReference>
<accession>A0AC60QGP4</accession>
<evidence type="ECO:0000313" key="2">
    <source>
        <dbReference type="Proteomes" id="UP000805193"/>
    </source>
</evidence>
<keyword evidence="2" id="KW-1185">Reference proteome</keyword>
<gene>
    <name evidence="1" type="ORF">HPB47_021156</name>
</gene>